<reference evidence="12" key="1">
    <citation type="submission" date="2009-01" db="EMBL/GenBank/DDBJ databases">
        <title>Complete sequence of Anaeromyxobacter dehalogenans 2CP-1.</title>
        <authorList>
            <consortium name="US DOE Joint Genome Institute"/>
            <person name="Lucas S."/>
            <person name="Copeland A."/>
            <person name="Lapidus A."/>
            <person name="Glavina del Rio T."/>
            <person name="Dalin E."/>
            <person name="Tice H."/>
            <person name="Bruce D."/>
            <person name="Goodwin L."/>
            <person name="Pitluck S."/>
            <person name="Saunders E."/>
            <person name="Brettin T."/>
            <person name="Detter J.C."/>
            <person name="Han C."/>
            <person name="Larimer F."/>
            <person name="Land M."/>
            <person name="Hauser L."/>
            <person name="Kyrpides N."/>
            <person name="Ovchinnikova G."/>
            <person name="Beliaev A.S."/>
            <person name="Richardson P."/>
        </authorList>
    </citation>
    <scope>NUCLEOTIDE SEQUENCE</scope>
    <source>
        <strain evidence="12">2CP-1</strain>
    </source>
</reference>
<gene>
    <name evidence="12" type="ordered locus">A2cp1_0504</name>
</gene>
<evidence type="ECO:0000256" key="9">
    <source>
        <dbReference type="PROSITE-ProRule" id="PRU00520"/>
    </source>
</evidence>
<dbReference type="InterPro" id="IPR051060">
    <property type="entry name" value="Carbamoyltrans_HypF-like"/>
</dbReference>
<dbReference type="EC" id="6.2.-.-" evidence="8"/>
<keyword evidence="6" id="KW-0862">Zinc</keyword>
<evidence type="ECO:0000256" key="1">
    <source>
        <dbReference type="ARBA" id="ARBA00004711"/>
    </source>
</evidence>
<comment type="catalytic activity">
    <reaction evidence="9">
        <text>an acyl phosphate + H2O = a carboxylate + phosphate + H(+)</text>
        <dbReference type="Rhea" id="RHEA:14965"/>
        <dbReference type="ChEBI" id="CHEBI:15377"/>
        <dbReference type="ChEBI" id="CHEBI:15378"/>
        <dbReference type="ChEBI" id="CHEBI:29067"/>
        <dbReference type="ChEBI" id="CHEBI:43474"/>
        <dbReference type="ChEBI" id="CHEBI:59918"/>
        <dbReference type="EC" id="3.6.1.7"/>
    </reaction>
</comment>
<evidence type="ECO:0000256" key="3">
    <source>
        <dbReference type="ARBA" id="ARBA00022598"/>
    </source>
</evidence>
<dbReference type="Pfam" id="PF00708">
    <property type="entry name" value="Acylphosphatase"/>
    <property type="match status" value="1"/>
</dbReference>
<keyword evidence="3" id="KW-0436">Ligase</keyword>
<dbReference type="Gene3D" id="3.30.420.360">
    <property type="match status" value="1"/>
</dbReference>
<dbReference type="InterPro" id="IPR001792">
    <property type="entry name" value="Acylphosphatase-like_dom"/>
</dbReference>
<keyword evidence="13" id="KW-1185">Reference proteome</keyword>
<feature type="domain" description="Acylphosphatase-like" evidence="10">
    <location>
        <begin position="17"/>
        <end position="103"/>
    </location>
</feature>
<keyword evidence="5" id="KW-0863">Zinc-finger</keyword>
<dbReference type="PANTHER" id="PTHR42959:SF1">
    <property type="entry name" value="CARBAMOYLTRANSFERASE HYPF"/>
    <property type="match status" value="1"/>
</dbReference>
<proteinExistence type="inferred from homology"/>
<dbReference type="SUPFAM" id="SSF55821">
    <property type="entry name" value="YrdC/RibB"/>
    <property type="match status" value="1"/>
</dbReference>
<comment type="similarity">
    <text evidence="2 8">Belongs to the carbamoyltransferase HypF family.</text>
</comment>
<feature type="domain" description="YrdC-like" evidence="11">
    <location>
        <begin position="213"/>
        <end position="398"/>
    </location>
</feature>
<dbReference type="GO" id="GO:0003998">
    <property type="term" value="F:acylphosphatase activity"/>
    <property type="evidence" value="ECO:0007669"/>
    <property type="project" value="UniProtKB-EC"/>
</dbReference>
<dbReference type="InterPro" id="IPR006070">
    <property type="entry name" value="Sua5-like_dom"/>
</dbReference>
<dbReference type="Pfam" id="PF22521">
    <property type="entry name" value="HypF_C_2"/>
    <property type="match status" value="1"/>
</dbReference>
<evidence type="ECO:0000256" key="8">
    <source>
        <dbReference type="PIRNR" id="PIRNR006256"/>
    </source>
</evidence>
<dbReference type="Pfam" id="PF07503">
    <property type="entry name" value="zf-HYPF"/>
    <property type="match status" value="2"/>
</dbReference>
<dbReference type="Gene3D" id="3.90.870.50">
    <property type="match status" value="1"/>
</dbReference>
<dbReference type="AlphaFoldDB" id="B8JB50"/>
<dbReference type="PIRSF" id="PIRSF006256">
    <property type="entry name" value="CMPcnvr_hdrg_mat"/>
    <property type="match status" value="1"/>
</dbReference>
<dbReference type="Gene3D" id="3.30.420.40">
    <property type="match status" value="1"/>
</dbReference>
<evidence type="ECO:0000256" key="6">
    <source>
        <dbReference type="ARBA" id="ARBA00022833"/>
    </source>
</evidence>
<comment type="pathway">
    <text evidence="1">Protein modification; [NiFe] hydrogenase maturation.</text>
</comment>
<name>B8JB50_ANAD2</name>
<evidence type="ECO:0000256" key="2">
    <source>
        <dbReference type="ARBA" id="ARBA00008097"/>
    </source>
</evidence>
<dbReference type="InterPro" id="IPR017968">
    <property type="entry name" value="Acylphosphatase_CS"/>
</dbReference>
<evidence type="ECO:0000256" key="4">
    <source>
        <dbReference type="ARBA" id="ARBA00022723"/>
    </source>
</evidence>
<dbReference type="InterPro" id="IPR017945">
    <property type="entry name" value="DHBP_synth_RibB-like_a/b_dom"/>
</dbReference>
<dbReference type="KEGG" id="acp:A2cp1_0504"/>
<dbReference type="HOGENOM" id="CLU_009164_0_0_7"/>
<dbReference type="PANTHER" id="PTHR42959">
    <property type="entry name" value="CARBAMOYLTRANSFERASE"/>
    <property type="match status" value="1"/>
</dbReference>
<dbReference type="InterPro" id="IPR041440">
    <property type="entry name" value="HypF_C"/>
</dbReference>
<dbReference type="NCBIfam" id="TIGR00143">
    <property type="entry name" value="hypF"/>
    <property type="match status" value="1"/>
</dbReference>
<dbReference type="PROSITE" id="PS51163">
    <property type="entry name" value="YRDC"/>
    <property type="match status" value="1"/>
</dbReference>
<dbReference type="InterPro" id="IPR055128">
    <property type="entry name" value="HypF_C_2"/>
</dbReference>
<dbReference type="Proteomes" id="UP000007089">
    <property type="component" value="Chromosome"/>
</dbReference>
<dbReference type="EMBL" id="CP001359">
    <property type="protein sequence ID" value="ACL63861.1"/>
    <property type="molecule type" value="Genomic_DNA"/>
</dbReference>
<evidence type="ECO:0000256" key="5">
    <source>
        <dbReference type="ARBA" id="ARBA00022771"/>
    </source>
</evidence>
<dbReference type="UniPathway" id="UPA00335"/>
<protein>
    <recommendedName>
        <fullName evidence="8">Carbamoyltransferase</fullName>
        <ecNumber evidence="8">6.2.-.-</ecNumber>
    </recommendedName>
</protein>
<dbReference type="InterPro" id="IPR011125">
    <property type="entry name" value="Znf_HypF"/>
</dbReference>
<accession>B8JB50</accession>
<dbReference type="GO" id="GO:0051604">
    <property type="term" value="P:protein maturation"/>
    <property type="evidence" value="ECO:0007669"/>
    <property type="project" value="TreeGrafter"/>
</dbReference>
<dbReference type="GO" id="GO:0003725">
    <property type="term" value="F:double-stranded RNA binding"/>
    <property type="evidence" value="ECO:0007669"/>
    <property type="project" value="InterPro"/>
</dbReference>
<dbReference type="PROSITE" id="PS00150">
    <property type="entry name" value="ACYLPHOSPHATASE_1"/>
    <property type="match status" value="1"/>
</dbReference>
<dbReference type="GO" id="GO:0016874">
    <property type="term" value="F:ligase activity"/>
    <property type="evidence" value="ECO:0007669"/>
    <property type="project" value="UniProtKB-UniRule"/>
</dbReference>
<evidence type="ECO:0000256" key="7">
    <source>
        <dbReference type="ARBA" id="ARBA00048220"/>
    </source>
</evidence>
<comment type="catalytic activity">
    <reaction evidence="7">
        <text>C-terminal L-cysteinyl-[HypE protein] + carbamoyl phosphate + ATP + H2O = C-terminal S-carboxamide-L-cysteinyl-[HypE protein] + AMP + phosphate + diphosphate + H(+)</text>
        <dbReference type="Rhea" id="RHEA:55636"/>
        <dbReference type="Rhea" id="RHEA-COMP:14247"/>
        <dbReference type="Rhea" id="RHEA-COMP:14392"/>
        <dbReference type="ChEBI" id="CHEBI:15377"/>
        <dbReference type="ChEBI" id="CHEBI:15378"/>
        <dbReference type="ChEBI" id="CHEBI:30616"/>
        <dbReference type="ChEBI" id="CHEBI:33019"/>
        <dbReference type="ChEBI" id="CHEBI:43474"/>
        <dbReference type="ChEBI" id="CHEBI:58228"/>
        <dbReference type="ChEBI" id="CHEBI:76913"/>
        <dbReference type="ChEBI" id="CHEBI:139126"/>
        <dbReference type="ChEBI" id="CHEBI:456215"/>
    </reaction>
</comment>
<evidence type="ECO:0000259" key="10">
    <source>
        <dbReference type="PROSITE" id="PS51160"/>
    </source>
</evidence>
<evidence type="ECO:0000313" key="13">
    <source>
        <dbReference type="Proteomes" id="UP000007089"/>
    </source>
</evidence>
<dbReference type="Pfam" id="PF01300">
    <property type="entry name" value="Sua5_yciO_yrdC"/>
    <property type="match status" value="1"/>
</dbReference>
<dbReference type="InterPro" id="IPR004421">
    <property type="entry name" value="Carbamoyltransferase_HypF"/>
</dbReference>
<dbReference type="GO" id="GO:0016743">
    <property type="term" value="F:carboxyl- or carbamoyltransferase activity"/>
    <property type="evidence" value="ECO:0007669"/>
    <property type="project" value="UniProtKB-UniRule"/>
</dbReference>
<feature type="active site" evidence="9">
    <location>
        <position position="50"/>
    </location>
</feature>
<organism evidence="12 13">
    <name type="scientific">Anaeromyxobacter dehalogenans (strain ATCC BAA-258 / DSM 21875 / 2CP-1)</name>
    <dbReference type="NCBI Taxonomy" id="455488"/>
    <lineage>
        <taxon>Bacteria</taxon>
        <taxon>Pseudomonadati</taxon>
        <taxon>Myxococcota</taxon>
        <taxon>Myxococcia</taxon>
        <taxon>Myxococcales</taxon>
        <taxon>Cystobacterineae</taxon>
        <taxon>Anaeromyxobacteraceae</taxon>
        <taxon>Anaeromyxobacter</taxon>
    </lineage>
</organism>
<evidence type="ECO:0000259" key="11">
    <source>
        <dbReference type="PROSITE" id="PS51163"/>
    </source>
</evidence>
<dbReference type="Gene3D" id="3.30.110.120">
    <property type="match status" value="1"/>
</dbReference>
<dbReference type="Pfam" id="PF17788">
    <property type="entry name" value="HypF_C"/>
    <property type="match status" value="1"/>
</dbReference>
<dbReference type="InterPro" id="IPR036046">
    <property type="entry name" value="Acylphosphatase-like_dom_sf"/>
</dbReference>
<dbReference type="GO" id="GO:0008270">
    <property type="term" value="F:zinc ion binding"/>
    <property type="evidence" value="ECO:0007669"/>
    <property type="project" value="UniProtKB-KW"/>
</dbReference>
<feature type="active site" evidence="9">
    <location>
        <position position="32"/>
    </location>
</feature>
<sequence>MTTQRTTDGGPDLSAEGRRIAVSGTVQGVGFRPFVYRLAHQTGVTGRVRNDAAGVTIEAFGSPAALDAFQARLVSDRPPAASIAALRAEVIPAEPAPRFEIVESGRSAERRVAIPPDLATCPECLRELGDPADRRHRYPFTNCTACGPRFTIALDVPYDRPATTMAGFRMCPACAREYGDPLDRRFHAQPNACPACGPRVALRDAAGAPRPSADPIRDCADLLRAGGIAAVKGLGGYHLACDASAPAAVRTLRERKRREEKPLAVMVADLDAARALAEVSPAEAALLTSPERPIVLCRRRPDAALAAEIAPGSPIVGLMLAYAPLHHLLLADAGVPLVMTSANLSDEPIAFEDGEALARLAGIADLFLVHDRAIASRCDDSVARVVAGRPMVMRRSRGFVPRPVRTARRFARPVLAAGAQLKNACCLARGDEATLGPHVGDLDGLETYGAFEAAVARLETFLAFRPELLACDLHPLYLSTRWARERAGALALPLVEVQHHHAHAAACMAEHGLEGPALALCWDGTGLGTDGASWGGELLLAEAARFDRLATFRPVPLAGGDRAIRDPWRIALAALLDAFGEDAPLDRLPLFAGVPARELEVVRRMLATGLNAPPAHGAGRAFDAAGALALCRPSARFEGQVALALDAAAHGHEAAPYPFDLDASGPVEALDLRPLWRALAADVLAARPAGEMSARFHAALAAAGAEQVRRAARRTGKLPVVLTGGCFQNARLAEAIRARLDGEFAVYQHGEVPPGDGGIALGQAVVADAVARA</sequence>
<dbReference type="SUPFAM" id="SSF54975">
    <property type="entry name" value="Acylphosphatase/BLUF domain-like"/>
    <property type="match status" value="1"/>
</dbReference>
<keyword evidence="4" id="KW-0479">Metal-binding</keyword>
<dbReference type="PROSITE" id="PS51160">
    <property type="entry name" value="ACYLPHOSPHATASE_3"/>
    <property type="match status" value="1"/>
</dbReference>
<evidence type="ECO:0000313" key="12">
    <source>
        <dbReference type="EMBL" id="ACL63861.1"/>
    </source>
</evidence>
<keyword evidence="9" id="KW-0378">Hydrolase</keyword>